<dbReference type="SUPFAM" id="SSF56281">
    <property type="entry name" value="Metallo-hydrolase/oxidoreductase"/>
    <property type="match status" value="1"/>
</dbReference>
<evidence type="ECO:0000313" key="2">
    <source>
        <dbReference type="EMBL" id="TDT67850.1"/>
    </source>
</evidence>
<dbReference type="InterPro" id="IPR001279">
    <property type="entry name" value="Metallo-B-lactamas"/>
</dbReference>
<dbReference type="RefSeq" id="WP_134113714.1">
    <property type="nucleotide sequence ID" value="NZ_SOBG01000009.1"/>
</dbReference>
<dbReference type="InterPro" id="IPR052533">
    <property type="entry name" value="WalJ/YycJ-like"/>
</dbReference>
<dbReference type="AlphaFoldDB" id="A0AA46DXG7"/>
<evidence type="ECO:0000313" key="3">
    <source>
        <dbReference type="Proteomes" id="UP000294678"/>
    </source>
</evidence>
<dbReference type="Pfam" id="PF12706">
    <property type="entry name" value="Lactamase_B_2"/>
    <property type="match status" value="1"/>
</dbReference>
<gene>
    <name evidence="2" type="ORF">EV215_1853</name>
</gene>
<dbReference type="InterPro" id="IPR036866">
    <property type="entry name" value="RibonucZ/Hydroxyglut_hydro"/>
</dbReference>
<keyword evidence="3" id="KW-1185">Reference proteome</keyword>
<evidence type="ECO:0000259" key="1">
    <source>
        <dbReference type="SMART" id="SM00849"/>
    </source>
</evidence>
<feature type="domain" description="Metallo-beta-lactamase" evidence="1">
    <location>
        <begin position="11"/>
        <end position="216"/>
    </location>
</feature>
<accession>A0AA46DXG7</accession>
<dbReference type="Gene3D" id="3.60.15.10">
    <property type="entry name" value="Ribonuclease Z/Hydroxyacylglutathione hydrolase-like"/>
    <property type="match status" value="1"/>
</dbReference>
<dbReference type="SMART" id="SM00849">
    <property type="entry name" value="Lactamase_B"/>
    <property type="match status" value="1"/>
</dbReference>
<proteinExistence type="predicted"/>
<dbReference type="PANTHER" id="PTHR47619:SF1">
    <property type="entry name" value="EXODEOXYRIBONUCLEASE WALJ"/>
    <property type="match status" value="1"/>
</dbReference>
<sequence length="264" mass="30227">MKVAILGSGSSGNSIFIESNNHKILIDAGFSGKKLKDKLNNINVDISKVNALLITHEHSDHILGAGIISRKYNIPIYITRESYESSKDKLGKIENSLLNFISDKNFNLFNTFNIYPFDVMHDATRTLGYRIEVENKKIGIITDIGYVDNYSKNFLKNLNLLIIEANYDYDMLMQNDYPWQLKSRVKSNNGHLSNDDAAKLICDIYHKNIEKVYFVHMSKDSNTYDLAYTTISSKFNENNINVDFKIINYGENSEIYYVKGENNG</sequence>
<dbReference type="EMBL" id="SOBG01000009">
    <property type="protein sequence ID" value="TDT67850.1"/>
    <property type="molecule type" value="Genomic_DNA"/>
</dbReference>
<organism evidence="2 3">
    <name type="scientific">Hypnocyclicus thermotrophus</name>
    <dbReference type="NCBI Taxonomy" id="1627895"/>
    <lineage>
        <taxon>Bacteria</taxon>
        <taxon>Fusobacteriati</taxon>
        <taxon>Fusobacteriota</taxon>
        <taxon>Fusobacteriia</taxon>
        <taxon>Fusobacteriales</taxon>
        <taxon>Fusobacteriaceae</taxon>
        <taxon>Hypnocyclicus</taxon>
    </lineage>
</organism>
<name>A0AA46DXG7_9FUSO</name>
<dbReference type="PANTHER" id="PTHR47619">
    <property type="entry name" value="METALLO-HYDROLASE YYCJ-RELATED"/>
    <property type="match status" value="1"/>
</dbReference>
<comment type="caution">
    <text evidence="2">The sequence shown here is derived from an EMBL/GenBank/DDBJ whole genome shotgun (WGS) entry which is preliminary data.</text>
</comment>
<protein>
    <submittedName>
        <fullName evidence="2">Phosphoribosyl 1,2-cyclic phosphodiesterase</fullName>
    </submittedName>
</protein>
<reference evidence="2 3" key="1">
    <citation type="submission" date="2019-03" db="EMBL/GenBank/DDBJ databases">
        <title>Genomic Encyclopedia of Type Strains, Phase IV (KMG-IV): sequencing the most valuable type-strain genomes for metagenomic binning, comparative biology and taxonomic classification.</title>
        <authorList>
            <person name="Goeker M."/>
        </authorList>
    </citation>
    <scope>NUCLEOTIDE SEQUENCE [LARGE SCALE GENOMIC DNA]</scope>
    <source>
        <strain evidence="2 3">DSM 100055</strain>
    </source>
</reference>
<dbReference type="Proteomes" id="UP000294678">
    <property type="component" value="Unassembled WGS sequence"/>
</dbReference>